<dbReference type="PANTHER" id="PTHR43133">
    <property type="entry name" value="RNA POLYMERASE ECF-TYPE SIGMA FACTO"/>
    <property type="match status" value="1"/>
</dbReference>
<evidence type="ECO:0000259" key="5">
    <source>
        <dbReference type="Pfam" id="PF04542"/>
    </source>
</evidence>
<comment type="caution">
    <text evidence="7">The sequence shown here is derived from an EMBL/GenBank/DDBJ whole genome shotgun (WGS) entry which is preliminary data.</text>
</comment>
<dbReference type="OrthoDB" id="9795666at2"/>
<dbReference type="RefSeq" id="WP_106154670.1">
    <property type="nucleotide sequence ID" value="NZ_PVTS01000025.1"/>
</dbReference>
<dbReference type="SUPFAM" id="SSF88946">
    <property type="entry name" value="Sigma2 domain of RNA polymerase sigma factors"/>
    <property type="match status" value="1"/>
</dbReference>
<proteinExistence type="inferred from homology"/>
<dbReference type="CDD" id="cd06171">
    <property type="entry name" value="Sigma70_r4"/>
    <property type="match status" value="1"/>
</dbReference>
<keyword evidence="2" id="KW-0805">Transcription regulation</keyword>
<dbReference type="Pfam" id="PF04542">
    <property type="entry name" value="Sigma70_r2"/>
    <property type="match status" value="1"/>
</dbReference>
<dbReference type="Gene3D" id="1.10.10.10">
    <property type="entry name" value="Winged helix-like DNA-binding domain superfamily/Winged helix DNA-binding domain"/>
    <property type="match status" value="1"/>
</dbReference>
<dbReference type="GO" id="GO:0006352">
    <property type="term" value="P:DNA-templated transcription initiation"/>
    <property type="evidence" value="ECO:0007669"/>
    <property type="project" value="InterPro"/>
</dbReference>
<evidence type="ECO:0000256" key="1">
    <source>
        <dbReference type="ARBA" id="ARBA00010641"/>
    </source>
</evidence>
<dbReference type="InterPro" id="IPR036388">
    <property type="entry name" value="WH-like_DNA-bd_sf"/>
</dbReference>
<dbReference type="Proteomes" id="UP000252733">
    <property type="component" value="Unassembled WGS sequence"/>
</dbReference>
<dbReference type="InterPro" id="IPR014284">
    <property type="entry name" value="RNA_pol_sigma-70_dom"/>
</dbReference>
<name>A0A2T0WXC2_9BACT</name>
<keyword evidence="8" id="KW-1185">Reference proteome</keyword>
<reference evidence="7 8" key="1">
    <citation type="submission" date="2018-07" db="EMBL/GenBank/DDBJ databases">
        <title>Freshwater and sediment microbial communities from various areas in North America, analyzing microbe dynamics in response to fracking.</title>
        <authorList>
            <person name="Lamendella R."/>
        </authorList>
    </citation>
    <scope>NUCLEOTIDE SEQUENCE [LARGE SCALE GENOMIC DNA]</scope>
    <source>
        <strain evidence="7 8">160A</strain>
    </source>
</reference>
<evidence type="ECO:0000313" key="8">
    <source>
        <dbReference type="Proteomes" id="UP000252733"/>
    </source>
</evidence>
<dbReference type="EMBL" id="QPIZ01000002">
    <property type="protein sequence ID" value="RCW39007.1"/>
    <property type="molecule type" value="Genomic_DNA"/>
</dbReference>
<gene>
    <name evidence="7" type="ORF">DFO77_102161</name>
</gene>
<organism evidence="7 8">
    <name type="scientific">Marinilabilia salmonicolor</name>
    <dbReference type="NCBI Taxonomy" id="989"/>
    <lineage>
        <taxon>Bacteria</taxon>
        <taxon>Pseudomonadati</taxon>
        <taxon>Bacteroidota</taxon>
        <taxon>Bacteroidia</taxon>
        <taxon>Marinilabiliales</taxon>
        <taxon>Marinilabiliaceae</taxon>
        <taxon>Marinilabilia</taxon>
    </lineage>
</organism>
<dbReference type="GO" id="GO:0016987">
    <property type="term" value="F:sigma factor activity"/>
    <property type="evidence" value="ECO:0007669"/>
    <property type="project" value="UniProtKB-KW"/>
</dbReference>
<dbReference type="InterPro" id="IPR039425">
    <property type="entry name" value="RNA_pol_sigma-70-like"/>
</dbReference>
<dbReference type="GO" id="GO:0003677">
    <property type="term" value="F:DNA binding"/>
    <property type="evidence" value="ECO:0007669"/>
    <property type="project" value="InterPro"/>
</dbReference>
<dbReference type="InterPro" id="IPR007627">
    <property type="entry name" value="RNA_pol_sigma70_r2"/>
</dbReference>
<keyword evidence="4" id="KW-0804">Transcription</keyword>
<feature type="domain" description="RNA polymerase sigma factor 70 region 4 type 2" evidence="6">
    <location>
        <begin position="116"/>
        <end position="162"/>
    </location>
</feature>
<dbReference type="InterPro" id="IPR013324">
    <property type="entry name" value="RNA_pol_sigma_r3/r4-like"/>
</dbReference>
<dbReference type="SUPFAM" id="SSF88659">
    <property type="entry name" value="Sigma3 and sigma4 domains of RNA polymerase sigma factors"/>
    <property type="match status" value="1"/>
</dbReference>
<dbReference type="Gene3D" id="1.10.1740.10">
    <property type="match status" value="1"/>
</dbReference>
<protein>
    <submittedName>
        <fullName evidence="7">RNA polymerase sigma (SigZ) subunit</fullName>
    </submittedName>
</protein>
<keyword evidence="3" id="KW-0731">Sigma factor</keyword>
<dbReference type="InterPro" id="IPR013249">
    <property type="entry name" value="RNA_pol_sigma70_r4_t2"/>
</dbReference>
<dbReference type="InterPro" id="IPR013325">
    <property type="entry name" value="RNA_pol_sigma_r2"/>
</dbReference>
<comment type="similarity">
    <text evidence="1">Belongs to the sigma-70 factor family. ECF subfamily.</text>
</comment>
<dbReference type="NCBIfam" id="TIGR02937">
    <property type="entry name" value="sigma70-ECF"/>
    <property type="match status" value="1"/>
</dbReference>
<evidence type="ECO:0000313" key="7">
    <source>
        <dbReference type="EMBL" id="RCW39007.1"/>
    </source>
</evidence>
<evidence type="ECO:0000256" key="4">
    <source>
        <dbReference type="ARBA" id="ARBA00023163"/>
    </source>
</evidence>
<feature type="domain" description="RNA polymerase sigma-70 region 2" evidence="5">
    <location>
        <begin position="16"/>
        <end position="74"/>
    </location>
</feature>
<dbReference type="Pfam" id="PF08281">
    <property type="entry name" value="Sigma70_r4_2"/>
    <property type="match status" value="1"/>
</dbReference>
<evidence type="ECO:0000256" key="3">
    <source>
        <dbReference type="ARBA" id="ARBA00023082"/>
    </source>
</evidence>
<dbReference type="AlphaFoldDB" id="A0A2T0WXC2"/>
<accession>A0A2T0WXC2</accession>
<sequence length="195" mass="22996">MEHTTESIWNACCCKIKSFILKHVSDEYITEEIFQEVFIKIHMNINTLRDESKINNWIFQLTRNTITDYYRKHKIKFEEEDKIDIVESSNFDYPDEFKDENERDLADEIKSSLRPLIETLPHKYAQALLLIEYEGVSQVELAKRLKISPSGAKSRVQRARKMIQDKLMTCCHYEFDKYGTVIGVKPKECCLCNGQ</sequence>
<dbReference type="PANTHER" id="PTHR43133:SF62">
    <property type="entry name" value="RNA POLYMERASE SIGMA FACTOR SIGZ"/>
    <property type="match status" value="1"/>
</dbReference>
<evidence type="ECO:0000256" key="2">
    <source>
        <dbReference type="ARBA" id="ARBA00023015"/>
    </source>
</evidence>
<evidence type="ECO:0000259" key="6">
    <source>
        <dbReference type="Pfam" id="PF08281"/>
    </source>
</evidence>